<sequence>MATFAMTRLAVRLIPAIIGLFIIFPGAWATGDYKLGPGDIIKITVFDYPDLSSEERVSESGVISFPLLGKLSVGGLSTDETSNLITTRLENGGFIKQPHVSVIVSQFMSQQVSVIGEVNKAGKYPLDKTSTIVDLLSMAGGVNANGGDQAILIRPAKDGGKETKTEIDLYALFQGSDSKHLEVQNGDIIYVPRARVFYIYGEVQRPGMIRLERKMTVVHAISAAGGLTPKGTESGVKLKRRDVRGDMQTIDDVDLEEQIKPDDILYIRESWF</sequence>
<dbReference type="InterPro" id="IPR003715">
    <property type="entry name" value="Poly_export_N"/>
</dbReference>
<keyword evidence="10" id="KW-0626">Porin</keyword>
<evidence type="ECO:0000256" key="3">
    <source>
        <dbReference type="ARBA" id="ARBA00022448"/>
    </source>
</evidence>
<evidence type="ECO:0000313" key="18">
    <source>
        <dbReference type="EMBL" id="PZN75507.1"/>
    </source>
</evidence>
<keyword evidence="5" id="KW-0762">Sugar transport</keyword>
<dbReference type="GO" id="GO:0006811">
    <property type="term" value="P:monoatomic ion transport"/>
    <property type="evidence" value="ECO:0007669"/>
    <property type="project" value="UniProtKB-KW"/>
</dbReference>
<evidence type="ECO:0000256" key="9">
    <source>
        <dbReference type="ARBA" id="ARBA00023065"/>
    </source>
</evidence>
<organism evidence="18 19">
    <name type="scientific">Candidatus Methylumidiphilus alinenensis</name>
    <dbReference type="NCBI Taxonomy" id="2202197"/>
    <lineage>
        <taxon>Bacteria</taxon>
        <taxon>Pseudomonadati</taxon>
        <taxon>Pseudomonadota</taxon>
        <taxon>Gammaproteobacteria</taxon>
        <taxon>Methylococcales</taxon>
        <taxon>Candidatus Methylumidiphilus</taxon>
    </lineage>
</organism>
<dbReference type="PANTHER" id="PTHR33619:SF3">
    <property type="entry name" value="POLYSACCHARIDE EXPORT PROTEIN GFCE-RELATED"/>
    <property type="match status" value="1"/>
</dbReference>
<dbReference type="EMBL" id="QJPH01000383">
    <property type="protein sequence ID" value="PZN75507.1"/>
    <property type="molecule type" value="Genomic_DNA"/>
</dbReference>
<keyword evidence="4" id="KW-1134">Transmembrane beta strand</keyword>
<keyword evidence="12" id="KW-0564">Palmitate</keyword>
<dbReference type="Gene3D" id="3.30.1950.10">
    <property type="entry name" value="wza like domain"/>
    <property type="match status" value="1"/>
</dbReference>
<feature type="domain" description="SLBB" evidence="17">
    <location>
        <begin position="110"/>
        <end position="191"/>
    </location>
</feature>
<protein>
    <submittedName>
        <fullName evidence="18">Polysaccharide export protein EpsE</fullName>
    </submittedName>
</protein>
<comment type="caution">
    <text evidence="18">The sequence shown here is derived from an EMBL/GenBank/DDBJ whole genome shotgun (WGS) entry which is preliminary data.</text>
</comment>
<evidence type="ECO:0000256" key="10">
    <source>
        <dbReference type="ARBA" id="ARBA00023114"/>
    </source>
</evidence>
<evidence type="ECO:0000256" key="4">
    <source>
        <dbReference type="ARBA" id="ARBA00022452"/>
    </source>
</evidence>
<evidence type="ECO:0000256" key="8">
    <source>
        <dbReference type="ARBA" id="ARBA00023047"/>
    </source>
</evidence>
<evidence type="ECO:0000313" key="19">
    <source>
        <dbReference type="Proteomes" id="UP000249396"/>
    </source>
</evidence>
<dbReference type="NCBIfam" id="TIGR03028">
    <property type="entry name" value="EpsE"/>
    <property type="match status" value="1"/>
</dbReference>
<evidence type="ECO:0000259" key="17">
    <source>
        <dbReference type="Pfam" id="PF22461"/>
    </source>
</evidence>
<reference evidence="18 19" key="1">
    <citation type="journal article" date="2018" name="Aquat. Microb. Ecol.">
        <title>Gammaproteobacterial methanotrophs dominate.</title>
        <authorList>
            <person name="Rissanen A.J."/>
            <person name="Saarenheimo J."/>
            <person name="Tiirola M."/>
            <person name="Peura S."/>
            <person name="Aalto S.L."/>
            <person name="Karvinen A."/>
            <person name="Nykanen H."/>
        </authorList>
    </citation>
    <scope>NUCLEOTIDE SEQUENCE [LARGE SCALE GENOMIC DNA]</scope>
    <source>
        <strain evidence="18">AMbin10</strain>
    </source>
</reference>
<keyword evidence="14" id="KW-0449">Lipoprotein</keyword>
<evidence type="ECO:0000256" key="6">
    <source>
        <dbReference type="ARBA" id="ARBA00022692"/>
    </source>
</evidence>
<dbReference type="PANTHER" id="PTHR33619">
    <property type="entry name" value="POLYSACCHARIDE EXPORT PROTEIN GFCE-RELATED"/>
    <property type="match status" value="1"/>
</dbReference>
<name>A0A2W4SYD1_9GAMM</name>
<evidence type="ECO:0000256" key="14">
    <source>
        <dbReference type="ARBA" id="ARBA00023288"/>
    </source>
</evidence>
<evidence type="ECO:0000259" key="15">
    <source>
        <dbReference type="Pfam" id="PF02563"/>
    </source>
</evidence>
<dbReference type="GO" id="GO:0015159">
    <property type="term" value="F:polysaccharide transmembrane transporter activity"/>
    <property type="evidence" value="ECO:0007669"/>
    <property type="project" value="InterPro"/>
</dbReference>
<dbReference type="GO" id="GO:0015288">
    <property type="term" value="F:porin activity"/>
    <property type="evidence" value="ECO:0007669"/>
    <property type="project" value="UniProtKB-KW"/>
</dbReference>
<proteinExistence type="inferred from homology"/>
<comment type="similarity">
    <text evidence="2">Belongs to the BexD/CtrA/VexA family.</text>
</comment>
<feature type="domain" description="Soluble ligand binding" evidence="16">
    <location>
        <begin position="196"/>
        <end position="251"/>
    </location>
</feature>
<evidence type="ECO:0000256" key="13">
    <source>
        <dbReference type="ARBA" id="ARBA00023237"/>
    </source>
</evidence>
<keyword evidence="9" id="KW-0406">Ion transport</keyword>
<dbReference type="GO" id="GO:0046930">
    <property type="term" value="C:pore complex"/>
    <property type="evidence" value="ECO:0007669"/>
    <property type="project" value="UniProtKB-KW"/>
</dbReference>
<keyword evidence="8" id="KW-0625">Polysaccharide transport</keyword>
<evidence type="ECO:0000256" key="7">
    <source>
        <dbReference type="ARBA" id="ARBA00022729"/>
    </source>
</evidence>
<keyword evidence="3" id="KW-0813">Transport</keyword>
<dbReference type="GO" id="GO:0009279">
    <property type="term" value="C:cell outer membrane"/>
    <property type="evidence" value="ECO:0007669"/>
    <property type="project" value="UniProtKB-SubCell"/>
</dbReference>
<dbReference type="InterPro" id="IPR017478">
    <property type="entry name" value="Polysacc_export_EpsE"/>
</dbReference>
<evidence type="ECO:0000259" key="16">
    <source>
        <dbReference type="Pfam" id="PF10531"/>
    </source>
</evidence>
<keyword evidence="11" id="KW-0472">Membrane</keyword>
<dbReference type="AlphaFoldDB" id="A0A2W4SYD1"/>
<dbReference type="Proteomes" id="UP000249396">
    <property type="component" value="Unassembled WGS sequence"/>
</dbReference>
<accession>A0A2W4SYD1</accession>
<dbReference type="Gene3D" id="3.10.560.10">
    <property type="entry name" value="Outer membrane lipoprotein wza domain like"/>
    <property type="match status" value="2"/>
</dbReference>
<dbReference type="Pfam" id="PF02563">
    <property type="entry name" value="Poly_export"/>
    <property type="match status" value="1"/>
</dbReference>
<comment type="subcellular location">
    <subcellularLocation>
        <location evidence="1">Cell outer membrane</location>
        <topology evidence="1">Multi-pass membrane protein</topology>
    </subcellularLocation>
</comment>
<dbReference type="InterPro" id="IPR054765">
    <property type="entry name" value="SLBB_dom"/>
</dbReference>
<evidence type="ECO:0000256" key="11">
    <source>
        <dbReference type="ARBA" id="ARBA00023136"/>
    </source>
</evidence>
<evidence type="ECO:0000256" key="12">
    <source>
        <dbReference type="ARBA" id="ARBA00023139"/>
    </source>
</evidence>
<keyword evidence="13" id="KW-0998">Cell outer membrane</keyword>
<keyword evidence="7" id="KW-0732">Signal</keyword>
<dbReference type="InterPro" id="IPR049712">
    <property type="entry name" value="Poly_export"/>
</dbReference>
<gene>
    <name evidence="18" type="primary">epsE</name>
    <name evidence="18" type="ORF">DM484_18530</name>
</gene>
<evidence type="ECO:0000256" key="2">
    <source>
        <dbReference type="ARBA" id="ARBA00009450"/>
    </source>
</evidence>
<dbReference type="Pfam" id="PF22461">
    <property type="entry name" value="SLBB_2"/>
    <property type="match status" value="1"/>
</dbReference>
<dbReference type="Pfam" id="PF10531">
    <property type="entry name" value="SLBB"/>
    <property type="match status" value="1"/>
</dbReference>
<evidence type="ECO:0000256" key="5">
    <source>
        <dbReference type="ARBA" id="ARBA00022597"/>
    </source>
</evidence>
<dbReference type="InterPro" id="IPR019554">
    <property type="entry name" value="Soluble_ligand-bd"/>
</dbReference>
<keyword evidence="6" id="KW-0812">Transmembrane</keyword>
<evidence type="ECO:0000256" key="1">
    <source>
        <dbReference type="ARBA" id="ARBA00004571"/>
    </source>
</evidence>
<feature type="domain" description="Polysaccharide export protein N-terminal" evidence="15">
    <location>
        <begin position="30"/>
        <end position="104"/>
    </location>
</feature>